<dbReference type="SUPFAM" id="SSF103473">
    <property type="entry name" value="MFS general substrate transporter"/>
    <property type="match status" value="1"/>
</dbReference>
<dbReference type="PANTHER" id="PTHR43702:SF3">
    <property type="entry name" value="PROTEIN TSGA"/>
    <property type="match status" value="1"/>
</dbReference>
<keyword evidence="8" id="KW-1185">Reference proteome</keyword>
<dbReference type="GO" id="GO:0022857">
    <property type="term" value="F:transmembrane transporter activity"/>
    <property type="evidence" value="ECO:0007669"/>
    <property type="project" value="InterPro"/>
</dbReference>
<feature type="transmembrane region" description="Helical" evidence="6">
    <location>
        <begin position="187"/>
        <end position="205"/>
    </location>
</feature>
<feature type="transmembrane region" description="Helical" evidence="6">
    <location>
        <begin position="285"/>
        <end position="304"/>
    </location>
</feature>
<feature type="transmembrane region" description="Helical" evidence="6">
    <location>
        <begin position="387"/>
        <end position="409"/>
    </location>
</feature>
<dbReference type="Proteomes" id="UP000236454">
    <property type="component" value="Unassembled WGS sequence"/>
</dbReference>
<keyword evidence="4 6" id="KW-1133">Transmembrane helix</keyword>
<dbReference type="EMBL" id="FPAS01000002">
    <property type="protein sequence ID" value="SFT62426.1"/>
    <property type="molecule type" value="Genomic_DNA"/>
</dbReference>
<feature type="transmembrane region" description="Helical" evidence="6">
    <location>
        <begin position="244"/>
        <end position="265"/>
    </location>
</feature>
<dbReference type="RefSeq" id="WP_090247640.1">
    <property type="nucleotide sequence ID" value="NZ_FPAS01000002.1"/>
</dbReference>
<dbReference type="InterPro" id="IPR036259">
    <property type="entry name" value="MFS_trans_sf"/>
</dbReference>
<feature type="transmembrane region" description="Helical" evidence="6">
    <location>
        <begin position="48"/>
        <end position="66"/>
    </location>
</feature>
<feature type="transmembrane region" description="Helical" evidence="6">
    <location>
        <begin position="421"/>
        <end position="440"/>
    </location>
</feature>
<feature type="transmembrane region" description="Helical" evidence="6">
    <location>
        <begin position="363"/>
        <end position="381"/>
    </location>
</feature>
<organism evidence="7 8">
    <name type="scientific">Lishizhenia tianjinensis</name>
    <dbReference type="NCBI Taxonomy" id="477690"/>
    <lineage>
        <taxon>Bacteria</taxon>
        <taxon>Pseudomonadati</taxon>
        <taxon>Bacteroidota</taxon>
        <taxon>Flavobacteriia</taxon>
        <taxon>Flavobacteriales</taxon>
        <taxon>Crocinitomicaceae</taxon>
        <taxon>Lishizhenia</taxon>
    </lineage>
</organism>
<evidence type="ECO:0000256" key="1">
    <source>
        <dbReference type="ARBA" id="ARBA00004429"/>
    </source>
</evidence>
<sequence>MQNNQRSTFAILVSVFFFWGFVAASNDILIPVFKGAFDLENWQSQLINLAFYGAYFFGSILYNLIAHFKGKDLITIFGYQKSISLGLVLSALGTLLFIPAASLNSYALMLSGLFVVGLGFSLQQTAANPFAIQLGDPAKGSQRLSLAGGINNVGTTVAPLLISMAIFGTLDTDNAVTKTIEDVKIPYLLLGLAFIFAAAVFWFTAPRKSLHDDLVDTASFKEEEETLKLTTNPEKKSALNYLQLLLGMGAIFFYVGVEVATAGNLGEYLKQEFSYTDSTIGPFVALYWGSLMIGRWASSAGAFTDKQNTRILLKIILPYLAFGVFLFTSYLFGKDVSPFYNYVFVIPVLIIADFVTKEKPYSQLAVFSVLGIISLLIGIFGEGMTAIYGLMSVGLFCSTLWPCIFTLAISGLGKHSAQGSSYLVMMIIGGAIISTLQGALMDGWDVRFSFFIDVLCFVYLFVFALITGPIHKRNLAEAAKVKS</sequence>
<gene>
    <name evidence="7" type="ORF">SAMN05216474_1385</name>
</gene>
<dbReference type="InterPro" id="IPR011701">
    <property type="entry name" value="MFS"/>
</dbReference>
<evidence type="ECO:0000256" key="3">
    <source>
        <dbReference type="ARBA" id="ARBA00022692"/>
    </source>
</evidence>
<evidence type="ECO:0000256" key="2">
    <source>
        <dbReference type="ARBA" id="ARBA00022475"/>
    </source>
</evidence>
<evidence type="ECO:0000256" key="5">
    <source>
        <dbReference type="ARBA" id="ARBA00023136"/>
    </source>
</evidence>
<name>A0A1I6ZID0_9FLAO</name>
<evidence type="ECO:0000313" key="7">
    <source>
        <dbReference type="EMBL" id="SFT62426.1"/>
    </source>
</evidence>
<feature type="transmembrane region" description="Helical" evidence="6">
    <location>
        <begin position="311"/>
        <end position="333"/>
    </location>
</feature>
<evidence type="ECO:0000256" key="6">
    <source>
        <dbReference type="SAM" id="Phobius"/>
    </source>
</evidence>
<dbReference type="Gene3D" id="1.20.1250.20">
    <property type="entry name" value="MFS general substrate transporter like domains"/>
    <property type="match status" value="3"/>
</dbReference>
<proteinExistence type="predicted"/>
<dbReference type="OrthoDB" id="9795150at2"/>
<feature type="transmembrane region" description="Helical" evidence="6">
    <location>
        <begin position="78"/>
        <end position="100"/>
    </location>
</feature>
<dbReference type="GO" id="GO:0005886">
    <property type="term" value="C:plasma membrane"/>
    <property type="evidence" value="ECO:0007669"/>
    <property type="project" value="UniProtKB-SubCell"/>
</dbReference>
<dbReference type="Pfam" id="PF07690">
    <property type="entry name" value="MFS_1"/>
    <property type="match status" value="1"/>
</dbReference>
<feature type="transmembrane region" description="Helical" evidence="6">
    <location>
        <begin position="446"/>
        <end position="466"/>
    </location>
</feature>
<feature type="transmembrane region" description="Helical" evidence="6">
    <location>
        <begin position="144"/>
        <end position="167"/>
    </location>
</feature>
<keyword evidence="3 6" id="KW-0812">Transmembrane</keyword>
<dbReference type="PANTHER" id="PTHR43702">
    <property type="entry name" value="L-FUCOSE-PROTON SYMPORTER"/>
    <property type="match status" value="1"/>
</dbReference>
<dbReference type="InterPro" id="IPR050375">
    <property type="entry name" value="MFS_TsgA-like"/>
</dbReference>
<evidence type="ECO:0000256" key="4">
    <source>
        <dbReference type="ARBA" id="ARBA00022989"/>
    </source>
</evidence>
<dbReference type="STRING" id="477690.SAMN05216474_1385"/>
<protein>
    <submittedName>
        <fullName evidence="7">MFS transporter, FHS family, L-fucose permease</fullName>
    </submittedName>
</protein>
<accession>A0A1I6ZID0</accession>
<reference evidence="7 8" key="1">
    <citation type="submission" date="2016-10" db="EMBL/GenBank/DDBJ databases">
        <authorList>
            <person name="de Groot N.N."/>
        </authorList>
    </citation>
    <scope>NUCLEOTIDE SEQUENCE [LARGE SCALE GENOMIC DNA]</scope>
    <source>
        <strain evidence="7 8">CGMCC 1.7005</strain>
    </source>
</reference>
<feature type="transmembrane region" description="Helical" evidence="6">
    <location>
        <begin position="339"/>
        <end position="356"/>
    </location>
</feature>
<dbReference type="AlphaFoldDB" id="A0A1I6ZID0"/>
<keyword evidence="5 6" id="KW-0472">Membrane</keyword>
<evidence type="ECO:0000313" key="8">
    <source>
        <dbReference type="Proteomes" id="UP000236454"/>
    </source>
</evidence>
<keyword evidence="2" id="KW-1003">Cell membrane</keyword>
<comment type="subcellular location">
    <subcellularLocation>
        <location evidence="1">Cell inner membrane</location>
        <topology evidence="1">Multi-pass membrane protein</topology>
    </subcellularLocation>
</comment>